<evidence type="ECO:0000313" key="1">
    <source>
        <dbReference type="EMBL" id="BBP02563.1"/>
    </source>
</evidence>
<dbReference type="Proteomes" id="UP000463939">
    <property type="component" value="Plasmid SGTM_pl2"/>
</dbReference>
<reference evidence="2" key="1">
    <citation type="submission" date="2019-11" db="EMBL/GenBank/DDBJ databases">
        <title>Isolation and characterization of a novel species in the genus Sulfuriferula.</title>
        <authorList>
            <person name="Mochizuki J."/>
            <person name="Kojima H."/>
            <person name="Fukui M."/>
        </authorList>
    </citation>
    <scope>NUCLEOTIDE SEQUENCE [LARGE SCALE GENOMIC DNA]</scope>
    <source>
        <strain evidence="2">SGTM</strain>
        <plasmid evidence="2">sgtm_pl2 dna</plasmid>
    </source>
</reference>
<evidence type="ECO:0000313" key="2">
    <source>
        <dbReference type="Proteomes" id="UP000463939"/>
    </source>
</evidence>
<keyword evidence="1" id="KW-0614">Plasmid</keyword>
<proteinExistence type="predicted"/>
<dbReference type="AlphaFoldDB" id="A0A809SB92"/>
<dbReference type="KEGG" id="sniv:SFSGTM_32710"/>
<accession>A0A809SB92</accession>
<sequence>MEAVAVMPLVPPPVRVGAAVLGAGLYAADHPEAVKTAWDLATTEKTSLMGTNDDLNKMLENQKQKNGDTGTVSLMGIPVPRN</sequence>
<protein>
    <submittedName>
        <fullName evidence="1">Uncharacterized protein</fullName>
    </submittedName>
</protein>
<geneLocation type="plasmid" evidence="2">
    <name>sgtm_pl2 dna</name>
</geneLocation>
<dbReference type="EMBL" id="AP021883">
    <property type="protein sequence ID" value="BBP02563.1"/>
    <property type="molecule type" value="Genomic_DNA"/>
</dbReference>
<name>A0A809SB92_9PROT</name>
<organism evidence="1 2">
    <name type="scientific">Sulfuriferula nivalis</name>
    <dbReference type="NCBI Taxonomy" id="2675298"/>
    <lineage>
        <taxon>Bacteria</taxon>
        <taxon>Pseudomonadati</taxon>
        <taxon>Pseudomonadota</taxon>
        <taxon>Betaproteobacteria</taxon>
        <taxon>Nitrosomonadales</taxon>
        <taxon>Sulfuricellaceae</taxon>
        <taxon>Sulfuriferula</taxon>
    </lineage>
</organism>
<gene>
    <name evidence="1" type="ORF">SFSGTM_32710</name>
</gene>
<keyword evidence="2" id="KW-1185">Reference proteome</keyword>